<organism evidence="1 2">
    <name type="scientific">Cerasicoccus arenae</name>
    <dbReference type="NCBI Taxonomy" id="424488"/>
    <lineage>
        <taxon>Bacteria</taxon>
        <taxon>Pseudomonadati</taxon>
        <taxon>Verrucomicrobiota</taxon>
        <taxon>Opitutia</taxon>
        <taxon>Puniceicoccales</taxon>
        <taxon>Cerasicoccaceae</taxon>
        <taxon>Cerasicoccus</taxon>
    </lineage>
</organism>
<evidence type="ECO:0000313" key="2">
    <source>
        <dbReference type="Proteomes" id="UP000642829"/>
    </source>
</evidence>
<protein>
    <recommendedName>
        <fullName evidence="3">DUF481 domain-containing protein</fullName>
    </recommendedName>
</protein>
<dbReference type="InterPro" id="IPR007433">
    <property type="entry name" value="DUF481"/>
</dbReference>
<dbReference type="AlphaFoldDB" id="A0A8J3GCQ1"/>
<accession>A0A8J3GCQ1</accession>
<comment type="caution">
    <text evidence="1">The sequence shown here is derived from an EMBL/GenBank/DDBJ whole genome shotgun (WGS) entry which is preliminary data.</text>
</comment>
<reference evidence="1" key="1">
    <citation type="journal article" date="2014" name="Int. J. Syst. Evol. Microbiol.">
        <title>Complete genome sequence of Corynebacterium casei LMG S-19264T (=DSM 44701T), isolated from a smear-ripened cheese.</title>
        <authorList>
            <consortium name="US DOE Joint Genome Institute (JGI-PGF)"/>
            <person name="Walter F."/>
            <person name="Albersmeier A."/>
            <person name="Kalinowski J."/>
            <person name="Ruckert C."/>
        </authorList>
    </citation>
    <scope>NUCLEOTIDE SEQUENCE</scope>
    <source>
        <strain evidence="1">KCTC 12870</strain>
    </source>
</reference>
<dbReference type="Pfam" id="PF04338">
    <property type="entry name" value="DUF481"/>
    <property type="match status" value="1"/>
</dbReference>
<evidence type="ECO:0008006" key="3">
    <source>
        <dbReference type="Google" id="ProtNLM"/>
    </source>
</evidence>
<evidence type="ECO:0000313" key="1">
    <source>
        <dbReference type="EMBL" id="GHB90184.1"/>
    </source>
</evidence>
<dbReference type="EMBL" id="BMXG01000001">
    <property type="protein sequence ID" value="GHB90184.1"/>
    <property type="molecule type" value="Genomic_DNA"/>
</dbReference>
<dbReference type="Proteomes" id="UP000642829">
    <property type="component" value="Unassembled WGS sequence"/>
</dbReference>
<keyword evidence="2" id="KW-1185">Reference proteome</keyword>
<name>A0A8J3GCQ1_9BACT</name>
<proteinExistence type="predicted"/>
<reference evidence="1" key="2">
    <citation type="submission" date="2020-09" db="EMBL/GenBank/DDBJ databases">
        <authorList>
            <person name="Sun Q."/>
            <person name="Kim S."/>
        </authorList>
    </citation>
    <scope>NUCLEOTIDE SEQUENCE</scope>
    <source>
        <strain evidence="1">KCTC 12870</strain>
    </source>
</reference>
<sequence length="326" mass="36944">MDEAFDWIELTSGEWLKGTFRYMYNDSVEFDSDKLGVLTIDWSDIKEVRFGGPMGVRLDNRTVHRGRVTLDDGEMHFTETGETVKRDKVVSIAPVAHDEWDRWELNAKIGADYQTGNTNETSYTGAIELARRTATTRLKLSYIGNYSETDDVESANNHRVSSSFDYFFDERIFVRPFDGEYYRDPFQNLNMQLTLGAGIGYKLVDTKKMDWEIQIGPAYQYTVFSTVQPGEDSEAQSPAALFTTTFDADITDDLTYKLNYQATLTNRASGLLTQHLVTSLEYEITTIFDVFIMLQVDRVEDPMAKADGSVPSKNDVTLSLGLGVDI</sequence>
<gene>
    <name evidence="1" type="ORF">GCM10007047_01020</name>
</gene>